<organism evidence="2 3">
    <name type="scientific">Liquidambar formosana</name>
    <name type="common">Formosan gum</name>
    <dbReference type="NCBI Taxonomy" id="63359"/>
    <lineage>
        <taxon>Eukaryota</taxon>
        <taxon>Viridiplantae</taxon>
        <taxon>Streptophyta</taxon>
        <taxon>Embryophyta</taxon>
        <taxon>Tracheophyta</taxon>
        <taxon>Spermatophyta</taxon>
        <taxon>Magnoliopsida</taxon>
        <taxon>eudicotyledons</taxon>
        <taxon>Gunneridae</taxon>
        <taxon>Pentapetalae</taxon>
        <taxon>Saxifragales</taxon>
        <taxon>Altingiaceae</taxon>
        <taxon>Liquidambar</taxon>
    </lineage>
</organism>
<dbReference type="InterPro" id="IPR019734">
    <property type="entry name" value="TPR_rpt"/>
</dbReference>
<evidence type="ECO:0000256" key="1">
    <source>
        <dbReference type="SAM" id="MobiDB-lite"/>
    </source>
</evidence>
<dbReference type="Proteomes" id="UP001415857">
    <property type="component" value="Unassembled WGS sequence"/>
</dbReference>
<reference evidence="2 3" key="1">
    <citation type="journal article" date="2024" name="Plant J.">
        <title>Genome sequences and population genomics reveal climatic adaptation and genomic divergence between two closely related sweetgum species.</title>
        <authorList>
            <person name="Xu W.Q."/>
            <person name="Ren C.Q."/>
            <person name="Zhang X.Y."/>
            <person name="Comes H.P."/>
            <person name="Liu X.H."/>
            <person name="Li Y.G."/>
            <person name="Kettle C.J."/>
            <person name="Jalonen R."/>
            <person name="Gaisberger H."/>
            <person name="Ma Y.Z."/>
            <person name="Qiu Y.X."/>
        </authorList>
    </citation>
    <scope>NUCLEOTIDE SEQUENCE [LARGE SCALE GENOMIC DNA]</scope>
    <source>
        <strain evidence="2">Hangzhou</strain>
    </source>
</reference>
<dbReference type="GO" id="GO:0006396">
    <property type="term" value="P:RNA processing"/>
    <property type="evidence" value="ECO:0007669"/>
    <property type="project" value="InterPro"/>
</dbReference>
<dbReference type="InterPro" id="IPR011990">
    <property type="entry name" value="TPR-like_helical_dom_sf"/>
</dbReference>
<accession>A0AAP0S587</accession>
<feature type="region of interest" description="Disordered" evidence="1">
    <location>
        <begin position="74"/>
        <end position="94"/>
    </location>
</feature>
<evidence type="ECO:0000313" key="3">
    <source>
        <dbReference type="Proteomes" id="UP001415857"/>
    </source>
</evidence>
<sequence>MPLRSSSTPVVGSLLSSFSDSPNRDFDTINSNKCYNKHSPFNDHCTKKLSFSNGVPHLNLSSFSCNSSPISHSASGFSEFNQERNSPGLRGVRRARSDGNLEGLASSSWDIDGFCNSNTPTRSLHKPHKSILQTIPSLSIYNSTDEFEDEEENQKKEDRERGVLVNGDGNLERSITIGERIGAIGSGEFNFGRNGMGLIEEEREEEEDLSGFQALGFEEEGEPLSPPMYLATGLGIHGGSFDGDGGGGGFNLASVDDSDDVEAYYKRMVDEYPCHPLFLRNYAQLLQSKGDLHGAEDYYHRGTLADPGDGEIMQQYAKLVWELHQDQDRALTYFERAAQAAPEDSHVLAAHASFLWEIKDDEEEDSARKSHIQIEKEQGLKELRKSTYEEESGPVSPSLNLAAGLGIEVAGFGGGIDGVEFTAANFGEGGNIEEYYKKMVEENPSNPLFLRNYAQFLYQSKGHLQGAEEYYSRAILADPQDGEIISQYAKLVWELHHDQYKASSYFERAVQATPGDCHVLGAYAGFLWETEDNEEEYSAQEGQIQVSVLQGAMASANASL</sequence>
<comment type="caution">
    <text evidence="2">The sequence shown here is derived from an EMBL/GenBank/DDBJ whole genome shotgun (WGS) entry which is preliminary data.</text>
</comment>
<keyword evidence="3" id="KW-1185">Reference proteome</keyword>
<dbReference type="SMART" id="SM00386">
    <property type="entry name" value="HAT"/>
    <property type="match status" value="5"/>
</dbReference>
<protein>
    <submittedName>
        <fullName evidence="2">Uncharacterized protein</fullName>
    </submittedName>
</protein>
<gene>
    <name evidence="2" type="ORF">L1049_016189</name>
</gene>
<dbReference type="EMBL" id="JBBPBK010000003">
    <property type="protein sequence ID" value="KAK9287749.1"/>
    <property type="molecule type" value="Genomic_DNA"/>
</dbReference>
<proteinExistence type="predicted"/>
<dbReference type="PANTHER" id="PTHR26312">
    <property type="entry name" value="TETRATRICOPEPTIDE REPEAT PROTEIN 5"/>
    <property type="match status" value="1"/>
</dbReference>
<dbReference type="Gene3D" id="1.25.40.10">
    <property type="entry name" value="Tetratricopeptide repeat domain"/>
    <property type="match status" value="2"/>
</dbReference>
<dbReference type="Pfam" id="PF13181">
    <property type="entry name" value="TPR_8"/>
    <property type="match status" value="1"/>
</dbReference>
<dbReference type="PANTHER" id="PTHR26312:SF221">
    <property type="entry name" value="OS04G0510600 PROTEIN"/>
    <property type="match status" value="1"/>
</dbReference>
<dbReference type="InterPro" id="IPR003107">
    <property type="entry name" value="HAT"/>
</dbReference>
<dbReference type="AlphaFoldDB" id="A0AAP0S587"/>
<evidence type="ECO:0000313" key="2">
    <source>
        <dbReference type="EMBL" id="KAK9287749.1"/>
    </source>
</evidence>
<name>A0AAP0S587_LIQFO</name>
<feature type="compositionally biased region" description="Polar residues" evidence="1">
    <location>
        <begin position="74"/>
        <end position="85"/>
    </location>
</feature>
<dbReference type="SUPFAM" id="SSF48452">
    <property type="entry name" value="TPR-like"/>
    <property type="match status" value="1"/>
</dbReference>